<comment type="caution">
    <text evidence="4">The sequence shown here is derived from an EMBL/GenBank/DDBJ whole genome shotgun (WGS) entry which is preliminary data.</text>
</comment>
<feature type="compositionally biased region" description="Basic and acidic residues" evidence="1">
    <location>
        <begin position="316"/>
        <end position="328"/>
    </location>
</feature>
<keyword evidence="2" id="KW-1133">Transmembrane helix</keyword>
<dbReference type="AlphaFoldDB" id="A0A936NAE2"/>
<reference evidence="4 5" key="1">
    <citation type="submission" date="2020-10" db="EMBL/GenBank/DDBJ databases">
        <title>Connecting structure to function with the recovery of over 1000 high-quality activated sludge metagenome-assembled genomes encoding full-length rRNA genes using long-read sequencing.</title>
        <authorList>
            <person name="Singleton C.M."/>
            <person name="Petriglieri F."/>
            <person name="Kristensen J.M."/>
            <person name="Kirkegaard R.H."/>
            <person name="Michaelsen T.Y."/>
            <person name="Andersen M.H."/>
            <person name="Karst S.M."/>
            <person name="Dueholm M.S."/>
            <person name="Nielsen P.H."/>
            <person name="Albertsen M."/>
        </authorList>
    </citation>
    <scope>NUCLEOTIDE SEQUENCE [LARGE SCALE GENOMIC DNA]</scope>
    <source>
        <strain evidence="4">Lyne_18-Q3-R50-59_MAXAC.006</strain>
    </source>
</reference>
<proteinExistence type="predicted"/>
<protein>
    <submittedName>
        <fullName evidence="4">Phosphatase PAP2 family protein</fullName>
    </submittedName>
</protein>
<dbReference type="PANTHER" id="PTHR14969">
    <property type="entry name" value="SPHINGOSINE-1-PHOSPHATE PHOSPHOHYDROLASE"/>
    <property type="match status" value="1"/>
</dbReference>
<accession>A0A936NAE2</accession>
<feature type="transmembrane region" description="Helical" evidence="2">
    <location>
        <begin position="100"/>
        <end position="121"/>
    </location>
</feature>
<feature type="region of interest" description="Disordered" evidence="1">
    <location>
        <begin position="236"/>
        <end position="345"/>
    </location>
</feature>
<evidence type="ECO:0000259" key="3">
    <source>
        <dbReference type="SMART" id="SM00014"/>
    </source>
</evidence>
<evidence type="ECO:0000313" key="5">
    <source>
        <dbReference type="Proteomes" id="UP000727993"/>
    </source>
</evidence>
<dbReference type="SMART" id="SM00014">
    <property type="entry name" value="acidPPc"/>
    <property type="match status" value="1"/>
</dbReference>
<evidence type="ECO:0000313" key="4">
    <source>
        <dbReference type="EMBL" id="MBK9296612.1"/>
    </source>
</evidence>
<keyword evidence="2" id="KW-0472">Membrane</keyword>
<dbReference type="InterPro" id="IPR000326">
    <property type="entry name" value="PAP2/HPO"/>
</dbReference>
<dbReference type="SUPFAM" id="SSF48317">
    <property type="entry name" value="Acid phosphatase/Vanadium-dependent haloperoxidase"/>
    <property type="match status" value="1"/>
</dbReference>
<keyword evidence="2" id="KW-0812">Transmembrane</keyword>
<evidence type="ECO:0000256" key="2">
    <source>
        <dbReference type="SAM" id="Phobius"/>
    </source>
</evidence>
<dbReference type="CDD" id="cd03392">
    <property type="entry name" value="PAP2_like_2"/>
    <property type="match status" value="1"/>
</dbReference>
<name>A0A936NAE2_9ACTN</name>
<gene>
    <name evidence="4" type="ORF">IPN02_07150</name>
</gene>
<evidence type="ECO:0000256" key="1">
    <source>
        <dbReference type="SAM" id="MobiDB-lite"/>
    </source>
</evidence>
<organism evidence="4 5">
    <name type="scientific">Candidatus Neomicrothrix subdominans</name>
    <dbReference type="NCBI Taxonomy" id="2954438"/>
    <lineage>
        <taxon>Bacteria</taxon>
        <taxon>Bacillati</taxon>
        <taxon>Actinomycetota</taxon>
        <taxon>Acidimicrobiia</taxon>
        <taxon>Acidimicrobiales</taxon>
        <taxon>Microthrixaceae</taxon>
        <taxon>Candidatus Neomicrothrix</taxon>
    </lineage>
</organism>
<feature type="compositionally biased region" description="Low complexity" evidence="1">
    <location>
        <begin position="282"/>
        <end position="294"/>
    </location>
</feature>
<feature type="compositionally biased region" description="Basic and acidic residues" evidence="1">
    <location>
        <begin position="336"/>
        <end position="345"/>
    </location>
</feature>
<feature type="domain" description="Phosphatidic acid phosphatase type 2/haloperoxidase" evidence="3">
    <location>
        <begin position="96"/>
        <end position="216"/>
    </location>
</feature>
<feature type="compositionally biased region" description="Basic and acidic residues" evidence="1">
    <location>
        <begin position="236"/>
        <end position="279"/>
    </location>
</feature>
<dbReference type="EMBL" id="JADJZA010000003">
    <property type="protein sequence ID" value="MBK9296612.1"/>
    <property type="molecule type" value="Genomic_DNA"/>
</dbReference>
<dbReference type="InterPro" id="IPR036938">
    <property type="entry name" value="PAP2/HPO_sf"/>
</dbReference>
<dbReference type="Gene3D" id="1.20.144.10">
    <property type="entry name" value="Phosphatidic acid phosphatase type 2/haloperoxidase"/>
    <property type="match status" value="1"/>
</dbReference>
<sequence length="345" mass="35839">MRRPADRGPLPVSGRRWLTAVAGVYALGMALAAVITRGAVDRFDERTTAELRRWVASHPAVGEVAAKLTIIGSPIVLVAVVLAGAVWLEGRGDRRAAITLVLIGGLGAMVETALKVTIARARPELDPLVFARGSSFPSGHAMNSMIVLVATARLVAGARSTPTDGAAPRRRVGIATGAALAVAIPIGVSRVALGVHHPGDVVSGWVLAALWLTLTLGEARLPSEASPLAAGERLADRTHGEAGQHQRDAAGDRCDADPQHQQDDRPARIADGPDSHGDLEQGEQQGEPPQVHPGALGFEGADDADDAPQQQQPGHQRGDDGKCGGRPDEGDDSGADSEHPEDQGQ</sequence>
<feature type="transmembrane region" description="Helical" evidence="2">
    <location>
        <begin position="64"/>
        <end position="88"/>
    </location>
</feature>
<dbReference type="Pfam" id="PF01569">
    <property type="entry name" value="PAP2"/>
    <property type="match status" value="1"/>
</dbReference>
<dbReference type="PANTHER" id="PTHR14969:SF13">
    <property type="entry name" value="AT30094P"/>
    <property type="match status" value="1"/>
</dbReference>
<dbReference type="Proteomes" id="UP000727993">
    <property type="component" value="Unassembled WGS sequence"/>
</dbReference>